<feature type="transmembrane region" description="Helical" evidence="12">
    <location>
        <begin position="57"/>
        <end position="78"/>
    </location>
</feature>
<protein>
    <submittedName>
        <fullName evidence="15">PTS transporter subunit IIBC</fullName>
        <ecNumber evidence="15">2.7.1.-</ecNumber>
    </submittedName>
</protein>
<reference evidence="15 16" key="1">
    <citation type="submission" date="2024-01" db="EMBL/GenBank/DDBJ databases">
        <title>Seven novel Bacillus-like species.</title>
        <authorList>
            <person name="Liu G."/>
        </authorList>
    </citation>
    <scope>NUCLEOTIDE SEQUENCE [LARGE SCALE GENOMIC DNA]</scope>
    <source>
        <strain evidence="15 16">FJAT-53711</strain>
    </source>
</reference>
<comment type="caution">
    <text evidence="15">The sequence shown here is derived from an EMBL/GenBank/DDBJ whole genome shotgun (WGS) entry which is preliminary data.</text>
</comment>
<proteinExistence type="predicted"/>
<feature type="transmembrane region" description="Helical" evidence="12">
    <location>
        <begin position="370"/>
        <end position="394"/>
    </location>
</feature>
<dbReference type="PROSITE" id="PS51103">
    <property type="entry name" value="PTS_EIIC_TYPE_1"/>
    <property type="match status" value="1"/>
</dbReference>
<feature type="transmembrane region" description="Helical" evidence="12">
    <location>
        <begin position="415"/>
        <end position="437"/>
    </location>
</feature>
<evidence type="ECO:0000256" key="11">
    <source>
        <dbReference type="PROSITE-ProRule" id="PRU00421"/>
    </source>
</evidence>
<evidence type="ECO:0000256" key="9">
    <source>
        <dbReference type="ARBA" id="ARBA00022989"/>
    </source>
</evidence>
<dbReference type="InterPro" id="IPR018113">
    <property type="entry name" value="PTrfase_EIIB_Cys"/>
</dbReference>
<dbReference type="Gene3D" id="3.30.1360.60">
    <property type="entry name" value="Glucose permease domain IIB"/>
    <property type="match status" value="1"/>
</dbReference>
<evidence type="ECO:0000259" key="14">
    <source>
        <dbReference type="PROSITE" id="PS51103"/>
    </source>
</evidence>
<dbReference type="SUPFAM" id="SSF55604">
    <property type="entry name" value="Glucose permease domain IIB"/>
    <property type="match status" value="1"/>
</dbReference>
<keyword evidence="7 12" id="KW-0812">Transmembrane</keyword>
<evidence type="ECO:0000256" key="12">
    <source>
        <dbReference type="SAM" id="Phobius"/>
    </source>
</evidence>
<evidence type="ECO:0000256" key="6">
    <source>
        <dbReference type="ARBA" id="ARBA00022683"/>
    </source>
</evidence>
<accession>A0ABU8G0J1</accession>
<evidence type="ECO:0000313" key="16">
    <source>
        <dbReference type="Proteomes" id="UP001367922"/>
    </source>
</evidence>
<keyword evidence="5 15" id="KW-0808">Transferase</keyword>
<dbReference type="Pfam" id="PF00367">
    <property type="entry name" value="PTS_EIIB"/>
    <property type="match status" value="1"/>
</dbReference>
<keyword evidence="8" id="KW-0418">Kinase</keyword>
<dbReference type="PROSITE" id="PS51098">
    <property type="entry name" value="PTS_EIIB_TYPE_1"/>
    <property type="match status" value="1"/>
</dbReference>
<evidence type="ECO:0000259" key="13">
    <source>
        <dbReference type="PROSITE" id="PS51098"/>
    </source>
</evidence>
<feature type="transmembrane region" description="Helical" evidence="12">
    <location>
        <begin position="179"/>
        <end position="202"/>
    </location>
</feature>
<feature type="transmembrane region" description="Helical" evidence="12">
    <location>
        <begin position="85"/>
        <end position="110"/>
    </location>
</feature>
<dbReference type="InterPro" id="IPR001996">
    <property type="entry name" value="PTS_IIB_1"/>
</dbReference>
<dbReference type="PANTHER" id="PTHR30009:SF8">
    <property type="entry name" value="PTS SYSTEM, IIBC COMPONENT"/>
    <property type="match status" value="1"/>
</dbReference>
<feature type="domain" description="PTS EIIC type-1" evidence="14">
    <location>
        <begin position="4"/>
        <end position="449"/>
    </location>
</feature>
<evidence type="ECO:0000256" key="1">
    <source>
        <dbReference type="ARBA" id="ARBA00004651"/>
    </source>
</evidence>
<evidence type="ECO:0000256" key="10">
    <source>
        <dbReference type="ARBA" id="ARBA00023136"/>
    </source>
</evidence>
<dbReference type="EC" id="2.7.1.-" evidence="15"/>
<keyword evidence="10 12" id="KW-0472">Membrane</keyword>
<evidence type="ECO:0000313" key="15">
    <source>
        <dbReference type="EMBL" id="MEI4831774.1"/>
    </source>
</evidence>
<dbReference type="InterPro" id="IPR013013">
    <property type="entry name" value="PTS_EIIC_1"/>
</dbReference>
<comment type="subcellular location">
    <subcellularLocation>
        <location evidence="1">Cell membrane</location>
        <topology evidence="1">Multi-pass membrane protein</topology>
    </subcellularLocation>
</comment>
<evidence type="ECO:0000256" key="3">
    <source>
        <dbReference type="ARBA" id="ARBA00022475"/>
    </source>
</evidence>
<keyword evidence="6" id="KW-0598">Phosphotransferase system</keyword>
<dbReference type="Pfam" id="PF02378">
    <property type="entry name" value="PTS_EIIC"/>
    <property type="match status" value="1"/>
</dbReference>
<evidence type="ECO:0000256" key="8">
    <source>
        <dbReference type="ARBA" id="ARBA00022777"/>
    </source>
</evidence>
<feature type="transmembrane region" description="Helical" evidence="12">
    <location>
        <begin position="130"/>
        <end position="158"/>
    </location>
</feature>
<keyword evidence="2" id="KW-0813">Transport</keyword>
<dbReference type="GO" id="GO:0016740">
    <property type="term" value="F:transferase activity"/>
    <property type="evidence" value="ECO:0007669"/>
    <property type="project" value="UniProtKB-KW"/>
</dbReference>
<dbReference type="InterPro" id="IPR036878">
    <property type="entry name" value="Glu_permease_IIB"/>
</dbReference>
<feature type="transmembrane region" description="Helical" evidence="12">
    <location>
        <begin position="16"/>
        <end position="37"/>
    </location>
</feature>
<organism evidence="15 16">
    <name type="scientific">Bacillus yunxiaonensis</name>
    <dbReference type="NCBI Taxonomy" id="3127665"/>
    <lineage>
        <taxon>Bacteria</taxon>
        <taxon>Bacillati</taxon>
        <taxon>Bacillota</taxon>
        <taxon>Bacilli</taxon>
        <taxon>Bacillales</taxon>
        <taxon>Bacillaceae</taxon>
        <taxon>Bacillus</taxon>
    </lineage>
</organism>
<feature type="transmembrane region" description="Helical" evidence="12">
    <location>
        <begin position="342"/>
        <end position="364"/>
    </location>
</feature>
<keyword evidence="4" id="KW-0762">Sugar transport</keyword>
<evidence type="ECO:0000256" key="5">
    <source>
        <dbReference type="ARBA" id="ARBA00022679"/>
    </source>
</evidence>
<dbReference type="CDD" id="cd00212">
    <property type="entry name" value="PTS_IIB_glc"/>
    <property type="match status" value="1"/>
</dbReference>
<dbReference type="EMBL" id="JBAWSV010000008">
    <property type="protein sequence ID" value="MEI4831774.1"/>
    <property type="molecule type" value="Genomic_DNA"/>
</dbReference>
<keyword evidence="3" id="KW-1003">Cell membrane</keyword>
<feature type="domain" description="PTS EIIB type-1" evidence="13">
    <location>
        <begin position="468"/>
        <end position="546"/>
    </location>
</feature>
<dbReference type="NCBIfam" id="TIGR00826">
    <property type="entry name" value="EIIB_glc"/>
    <property type="match status" value="1"/>
</dbReference>
<sequence length="546" mass="58796">MKKLASFDFWQKFGKALLVVVAVMPAAGLMISIGKLIGMSAGDVSAVQTIARVMEDIGWAIIVNLHILFAVAIGGSWAKDRAGGAFAALLAFILTNRITGAIFGVNAVMLADSKAKVSSLLAGNLLVKDYFTSVLGAPALNMGVFVGIISGFLGATLYNKYYNYDKLPQALAFFNGKRFVPFVVIVGSTITAIILSFVWPFIQSGLNEFGRWIAASKDSAPIVAPFVYGTLERLLLPFGLHHMLTIPMNYTALGGSYTILTGAKAGQVVAGQDPLWLAWITDLNNLINKGDMTAYHDLLNNVVPARFKVGQVIGSTASLIGIAFAMYRNVDAEKRHKYKPMFFSAALAVFLTGVTEPIEFMFMFVAPVLYVVYAVITGVAFALADVIHLRIHAFGFIELLTRTPMIVKAGLTRDLINFVVVSAIFFGLNFTIFNFLIKKFNLPTPGRAGNYIDNEDGAEEVAANVKEGSLATAVIELLGGKDNIADVDACMTRLRVTVKDLDVVAPEANWKKNGALGLIVKDKGVQAVYGPKADVLKSDIQDILGA</sequence>
<dbReference type="NCBIfam" id="TIGR02003">
    <property type="entry name" value="PTS-II-BC-unk1"/>
    <property type="match status" value="1"/>
</dbReference>
<dbReference type="InterPro" id="IPR050429">
    <property type="entry name" value="PTS_Glucose_EIICBA"/>
</dbReference>
<evidence type="ECO:0000256" key="4">
    <source>
        <dbReference type="ARBA" id="ARBA00022597"/>
    </source>
</evidence>
<keyword evidence="16" id="KW-1185">Reference proteome</keyword>
<dbReference type="InterPro" id="IPR011300">
    <property type="entry name" value="PTS_IIBC"/>
</dbReference>
<dbReference type="PANTHER" id="PTHR30009">
    <property type="entry name" value="CYTOCHROME C-TYPE SYNTHESIS PROTEIN AND PTS TRANSMEMBRANE COMPONENT"/>
    <property type="match status" value="1"/>
</dbReference>
<evidence type="ECO:0000256" key="2">
    <source>
        <dbReference type="ARBA" id="ARBA00022448"/>
    </source>
</evidence>
<name>A0ABU8G0J1_9BACI</name>
<dbReference type="InterPro" id="IPR003352">
    <property type="entry name" value="PTS_EIIC"/>
</dbReference>
<feature type="active site" description="Phosphocysteine intermediate; for EIIB activity" evidence="11">
    <location>
        <position position="490"/>
    </location>
</feature>
<evidence type="ECO:0000256" key="7">
    <source>
        <dbReference type="ARBA" id="ARBA00022692"/>
    </source>
</evidence>
<keyword evidence="9 12" id="KW-1133">Transmembrane helix</keyword>
<dbReference type="RefSeq" id="WP_336483844.1">
    <property type="nucleotide sequence ID" value="NZ_JBAWSV010000008.1"/>
</dbReference>
<dbReference type="Proteomes" id="UP001367922">
    <property type="component" value="Unassembled WGS sequence"/>
</dbReference>
<gene>
    <name evidence="15" type="ORF">WAX78_20310</name>
</gene>
<feature type="transmembrane region" description="Helical" evidence="12">
    <location>
        <begin position="309"/>
        <end position="330"/>
    </location>
</feature>
<dbReference type="PROSITE" id="PS01035">
    <property type="entry name" value="PTS_EIIB_TYPE_1_CYS"/>
    <property type="match status" value="1"/>
</dbReference>